<sequence length="159" mass="17493">MTVETPEFCAVKIGTLHLGTIRVEDYQPPTWPSHDRSQQIHLDLTVDDLDTAEHEAVRLGMLPDLALLRAGLIEAGRLHPLVATALLPGHSPDAKPHGHQSENGPRMVVRGAGGHGDDRRCPLAPTAPADGSRHEFFMFWKRAIDIERADSMIGANRFE</sequence>
<organism evidence="1 2">
    <name type="scientific">Planotetraspora kaengkrachanensis</name>
    <dbReference type="NCBI Taxonomy" id="575193"/>
    <lineage>
        <taxon>Bacteria</taxon>
        <taxon>Bacillati</taxon>
        <taxon>Actinomycetota</taxon>
        <taxon>Actinomycetes</taxon>
        <taxon>Streptosporangiales</taxon>
        <taxon>Streptosporangiaceae</taxon>
        <taxon>Planotetraspora</taxon>
    </lineage>
</organism>
<evidence type="ECO:0000313" key="2">
    <source>
        <dbReference type="Proteomes" id="UP000630097"/>
    </source>
</evidence>
<dbReference type="AlphaFoldDB" id="A0A8J3M039"/>
<comment type="caution">
    <text evidence="1">The sequence shown here is derived from an EMBL/GenBank/DDBJ whole genome shotgun (WGS) entry which is preliminary data.</text>
</comment>
<protein>
    <submittedName>
        <fullName evidence="1">Uncharacterized protein</fullName>
    </submittedName>
</protein>
<proteinExistence type="predicted"/>
<name>A0A8J3M039_9ACTN</name>
<keyword evidence="2" id="KW-1185">Reference proteome</keyword>
<accession>A0A8J3M039</accession>
<dbReference type="EMBL" id="BONV01000009">
    <property type="protein sequence ID" value="GIG79618.1"/>
    <property type="molecule type" value="Genomic_DNA"/>
</dbReference>
<dbReference type="Proteomes" id="UP000630097">
    <property type="component" value="Unassembled WGS sequence"/>
</dbReference>
<gene>
    <name evidence="1" type="ORF">Pka01_27450</name>
</gene>
<reference evidence="1 2" key="1">
    <citation type="submission" date="2021-01" db="EMBL/GenBank/DDBJ databases">
        <title>Whole genome shotgun sequence of Planotetraspora kaengkrachanensis NBRC 104272.</title>
        <authorList>
            <person name="Komaki H."/>
            <person name="Tamura T."/>
        </authorList>
    </citation>
    <scope>NUCLEOTIDE SEQUENCE [LARGE SCALE GENOMIC DNA]</scope>
    <source>
        <strain evidence="1 2">NBRC 104272</strain>
    </source>
</reference>
<evidence type="ECO:0000313" key="1">
    <source>
        <dbReference type="EMBL" id="GIG79618.1"/>
    </source>
</evidence>